<dbReference type="PANTHER" id="PTHR30408:SF12">
    <property type="entry name" value="TYPE I RESTRICTION ENZYME MJAVIII SPECIFICITY SUBUNIT"/>
    <property type="match status" value="1"/>
</dbReference>
<evidence type="ECO:0000256" key="3">
    <source>
        <dbReference type="ARBA" id="ARBA00023125"/>
    </source>
</evidence>
<proteinExistence type="inferred from homology"/>
<keyword evidence="6" id="KW-0540">Nuclease</keyword>
<evidence type="ECO:0000313" key="7">
    <source>
        <dbReference type="Proteomes" id="UP000285750"/>
    </source>
</evidence>
<feature type="domain" description="Type I restriction modification DNA specificity" evidence="5">
    <location>
        <begin position="106"/>
        <end position="254"/>
    </location>
</feature>
<dbReference type="SUPFAM" id="SSF116734">
    <property type="entry name" value="DNA methylase specificity domain"/>
    <property type="match status" value="2"/>
</dbReference>
<dbReference type="RefSeq" id="WP_118432426.1">
    <property type="nucleotide sequence ID" value="NZ_JAQCWP010000061.1"/>
</dbReference>
<dbReference type="Proteomes" id="UP000285750">
    <property type="component" value="Unassembled WGS sequence"/>
</dbReference>
<comment type="caution">
    <text evidence="6">The sequence shown here is derived from an EMBL/GenBank/DDBJ whole genome shotgun (WGS) entry which is preliminary data.</text>
</comment>
<dbReference type="GO" id="GO:0003677">
    <property type="term" value="F:DNA binding"/>
    <property type="evidence" value="ECO:0007669"/>
    <property type="project" value="UniProtKB-KW"/>
</dbReference>
<feature type="coiled-coil region" evidence="4">
    <location>
        <begin position="29"/>
        <end position="56"/>
    </location>
</feature>
<keyword evidence="4" id="KW-0175">Coiled coil</keyword>
<dbReference type="InterPro" id="IPR052021">
    <property type="entry name" value="Type-I_RS_S_subunit"/>
</dbReference>
<feature type="domain" description="Type I restriction modification DNA specificity" evidence="5">
    <location>
        <begin position="6"/>
        <end position="47"/>
    </location>
</feature>
<dbReference type="Pfam" id="PF01420">
    <property type="entry name" value="Methylase_S"/>
    <property type="match status" value="2"/>
</dbReference>
<dbReference type="Gene3D" id="3.90.220.20">
    <property type="entry name" value="DNA methylase specificity domains"/>
    <property type="match status" value="2"/>
</dbReference>
<keyword evidence="6" id="KW-0255">Endonuclease</keyword>
<gene>
    <name evidence="6" type="ORF">DWY14_16450</name>
</gene>
<reference evidence="6 7" key="1">
    <citation type="submission" date="2018-08" db="EMBL/GenBank/DDBJ databases">
        <title>A genome reference for cultivated species of the human gut microbiota.</title>
        <authorList>
            <person name="Zou Y."/>
            <person name="Xue W."/>
            <person name="Luo G."/>
        </authorList>
    </citation>
    <scope>NUCLEOTIDE SEQUENCE [LARGE SCALE GENOMIC DNA]</scope>
    <source>
        <strain evidence="6 7">AF24-16AC</strain>
    </source>
</reference>
<sequence length="275" mass="31316">MQGKEKFKSLHYIIPIPPLPEQQKISEILNAWDKAIKKQTQLIEKLELRKKGLIKQLLTGKKRLPGFSGEWKRAKLGDATIFLSTNSFSREQLNSVKGNVLNIHYGDVLVKYSSVLDASKEDIPYINEQIEYSPKDYVNNGDVIMADTAEDEMVGRCCEVTNIDNIKVVSGLHTILIHPIIKFAPKYLGYYLNSERYHKQIISIMQGIKVYSITKDALKNTIIDIPNIEEQAAIANILSLCDHEILLAKQKLNEFHQQKKGLMQVLLTGKKRVNI</sequence>
<evidence type="ECO:0000256" key="4">
    <source>
        <dbReference type="SAM" id="Coils"/>
    </source>
</evidence>
<dbReference type="InterPro" id="IPR044946">
    <property type="entry name" value="Restrct_endonuc_typeI_TRD_sf"/>
</dbReference>
<keyword evidence="2" id="KW-0680">Restriction system</keyword>
<dbReference type="EMBL" id="QRUY01000058">
    <property type="protein sequence ID" value="RGS02207.1"/>
    <property type="molecule type" value="Genomic_DNA"/>
</dbReference>
<organism evidence="6 7">
    <name type="scientific">Phocaeicola plebeius</name>
    <dbReference type="NCBI Taxonomy" id="310297"/>
    <lineage>
        <taxon>Bacteria</taxon>
        <taxon>Pseudomonadati</taxon>
        <taxon>Bacteroidota</taxon>
        <taxon>Bacteroidia</taxon>
        <taxon>Bacteroidales</taxon>
        <taxon>Bacteroidaceae</taxon>
        <taxon>Phocaeicola</taxon>
    </lineage>
</organism>
<evidence type="ECO:0000256" key="1">
    <source>
        <dbReference type="ARBA" id="ARBA00010923"/>
    </source>
</evidence>
<dbReference type="GO" id="GO:0004519">
    <property type="term" value="F:endonuclease activity"/>
    <property type="evidence" value="ECO:0007669"/>
    <property type="project" value="UniProtKB-KW"/>
</dbReference>
<evidence type="ECO:0000313" key="6">
    <source>
        <dbReference type="EMBL" id="RGS02207.1"/>
    </source>
</evidence>
<protein>
    <submittedName>
        <fullName evidence="6">Restriction endonuclease subunit S</fullName>
    </submittedName>
</protein>
<dbReference type="AlphaFoldDB" id="A0A412H1E2"/>
<dbReference type="GO" id="GO:0009307">
    <property type="term" value="P:DNA restriction-modification system"/>
    <property type="evidence" value="ECO:0007669"/>
    <property type="project" value="UniProtKB-KW"/>
</dbReference>
<evidence type="ECO:0000259" key="5">
    <source>
        <dbReference type="Pfam" id="PF01420"/>
    </source>
</evidence>
<evidence type="ECO:0000256" key="2">
    <source>
        <dbReference type="ARBA" id="ARBA00022747"/>
    </source>
</evidence>
<dbReference type="PANTHER" id="PTHR30408">
    <property type="entry name" value="TYPE-1 RESTRICTION ENZYME ECOKI SPECIFICITY PROTEIN"/>
    <property type="match status" value="1"/>
</dbReference>
<comment type="similarity">
    <text evidence="1">Belongs to the type-I restriction system S methylase family.</text>
</comment>
<name>A0A412H1E2_9BACT</name>
<keyword evidence="3" id="KW-0238">DNA-binding</keyword>
<keyword evidence="6" id="KW-0378">Hydrolase</keyword>
<dbReference type="InterPro" id="IPR000055">
    <property type="entry name" value="Restrct_endonuc_typeI_TRD"/>
</dbReference>
<accession>A0A412H1E2</accession>